<reference evidence="2 3" key="1">
    <citation type="submission" date="2018-06" db="EMBL/GenBank/DDBJ databases">
        <title>Extensive metabolic versatility and redundancy in microbially diverse, dynamic hydrothermal sediments.</title>
        <authorList>
            <person name="Dombrowski N."/>
            <person name="Teske A."/>
            <person name="Baker B.J."/>
        </authorList>
    </citation>
    <scope>NUCLEOTIDE SEQUENCE [LARGE SCALE GENOMIC DNA]</scope>
    <source>
        <strain evidence="2">B19_G9</strain>
    </source>
</reference>
<evidence type="ECO:0000259" key="1">
    <source>
        <dbReference type="Pfam" id="PF00578"/>
    </source>
</evidence>
<accession>A0A662D8D3</accession>
<dbReference type="AlphaFoldDB" id="A0A662D8D3"/>
<dbReference type="EC" id="1.11.1.15" evidence="2"/>
<dbReference type="SUPFAM" id="SSF52833">
    <property type="entry name" value="Thioredoxin-like"/>
    <property type="match status" value="1"/>
</dbReference>
<dbReference type="Pfam" id="PF00578">
    <property type="entry name" value="AhpC-TSA"/>
    <property type="match status" value="1"/>
</dbReference>
<dbReference type="Proteomes" id="UP000267654">
    <property type="component" value="Unassembled WGS sequence"/>
</dbReference>
<keyword evidence="2" id="KW-0575">Peroxidase</keyword>
<feature type="non-terminal residue" evidence="2">
    <location>
        <position position="49"/>
    </location>
</feature>
<organism evidence="2 3">
    <name type="scientific">Aerophobetes bacterium</name>
    <dbReference type="NCBI Taxonomy" id="2030807"/>
    <lineage>
        <taxon>Bacteria</taxon>
        <taxon>Candidatus Aerophobota</taxon>
    </lineage>
</organism>
<proteinExistence type="predicted"/>
<feature type="domain" description="Alkyl hydroperoxide reductase subunit C/ Thiol specific antioxidant" evidence="1">
    <location>
        <begin position="8"/>
        <end position="49"/>
    </location>
</feature>
<protein>
    <submittedName>
        <fullName evidence="2">Peroxiredoxin</fullName>
        <ecNumber evidence="2">1.11.1.15</ecNumber>
    </submittedName>
</protein>
<sequence>MEGKIPLIGERFPLVEVQTTHGRVKLPDDYSGKWFVFFSHPADFTPVCT</sequence>
<evidence type="ECO:0000313" key="3">
    <source>
        <dbReference type="Proteomes" id="UP000267654"/>
    </source>
</evidence>
<keyword evidence="2" id="KW-0560">Oxidoreductase</keyword>
<comment type="caution">
    <text evidence="2">The sequence shown here is derived from an EMBL/GenBank/DDBJ whole genome shotgun (WGS) entry which is preliminary data.</text>
</comment>
<name>A0A662D8D3_UNCAE</name>
<dbReference type="InterPro" id="IPR036249">
    <property type="entry name" value="Thioredoxin-like_sf"/>
</dbReference>
<dbReference type="InterPro" id="IPR000866">
    <property type="entry name" value="AhpC/TSA"/>
</dbReference>
<dbReference type="EMBL" id="QMQB01000275">
    <property type="protein sequence ID" value="RLE11138.1"/>
    <property type="molecule type" value="Genomic_DNA"/>
</dbReference>
<evidence type="ECO:0000313" key="2">
    <source>
        <dbReference type="EMBL" id="RLE11138.1"/>
    </source>
</evidence>
<dbReference type="Gene3D" id="3.40.30.10">
    <property type="entry name" value="Glutaredoxin"/>
    <property type="match status" value="1"/>
</dbReference>
<dbReference type="GO" id="GO:0004601">
    <property type="term" value="F:peroxidase activity"/>
    <property type="evidence" value="ECO:0007669"/>
    <property type="project" value="UniProtKB-KW"/>
</dbReference>
<gene>
    <name evidence="2" type="ORF">DRI96_06730</name>
</gene>